<dbReference type="EMBL" id="PQXI01000044">
    <property type="protein sequence ID" value="TGO27312.1"/>
    <property type="molecule type" value="Genomic_DNA"/>
</dbReference>
<evidence type="ECO:0000313" key="2">
    <source>
        <dbReference type="EMBL" id="TGO27312.1"/>
    </source>
</evidence>
<keyword evidence="3" id="KW-1185">Reference proteome</keyword>
<organism evidence="2 3">
    <name type="scientific">Botrytis paeoniae</name>
    <dbReference type="NCBI Taxonomy" id="278948"/>
    <lineage>
        <taxon>Eukaryota</taxon>
        <taxon>Fungi</taxon>
        <taxon>Dikarya</taxon>
        <taxon>Ascomycota</taxon>
        <taxon>Pezizomycotina</taxon>
        <taxon>Leotiomycetes</taxon>
        <taxon>Helotiales</taxon>
        <taxon>Sclerotiniaceae</taxon>
        <taxon>Botrytis</taxon>
    </lineage>
</organism>
<protein>
    <submittedName>
        <fullName evidence="2">Uncharacterized protein</fullName>
    </submittedName>
</protein>
<accession>A0A4Z1FWA3</accession>
<name>A0A4Z1FWA3_9HELO</name>
<sequence>MNQSPKDTRCKGSGSKSNLLNNSVTQIHGNQESLLASNNSDGRCLGKLKIDLAAGLSDIRIKVEEEHKDFLELVAQEKIFKMQPSQEFAYNMMRGKGVGTRPVFPPPRDTPGDFEDYRPTADVEDNLQSGYKYYKVRSDSDFKNAAAPEDLAQDINRLVIKEPPRCEIVLDLKGDEGETTNHYKEKEVWGNFGYIKVNGVWVDPDSEKDLAHAFKGYPVLSPEELQSARAKDARVMSPAEADKFYDFFNEYVSDDEGDPRDNRMSPGEFAKMVRGTASEGKGDTWARAIVAPQEKFTDRPRVPRKPKTQHGNDMLPPQIDRDTGSYYSGFGGDNSDTASLLISAAGQYFHILVIIGNTWLTKCFVGVDILQRPEHFNRMDPQTDMKILAEAYGSPDAFKDDGGWSDTTTLPVFNTKAAAKAITWDIPGLTDEQRERGFADMTLRGEAHFQHSQVMVRNRDELKAEKMIAFSGLAGCMREHYFIKQFLDNNPSFANKETRRLVDSVCLETPFRRVERALISNDDPAPKTTADPYLGLSREDRTYMRLINDIYQGTHNLTLHLQNQVMVWGATKAEIEIKIGEYYFLRERIMAASGMNNEFIESLIPVSAPRTPRVNF</sequence>
<evidence type="ECO:0000256" key="1">
    <source>
        <dbReference type="SAM" id="MobiDB-lite"/>
    </source>
</evidence>
<reference evidence="2 3" key="1">
    <citation type="submission" date="2017-12" db="EMBL/GenBank/DDBJ databases">
        <title>Comparative genomics of Botrytis spp.</title>
        <authorList>
            <person name="Valero-Jimenez C.A."/>
            <person name="Tapia P."/>
            <person name="Veloso J."/>
            <person name="Silva-Moreno E."/>
            <person name="Staats M."/>
            <person name="Valdes J.H."/>
            <person name="Van Kan J.A.L."/>
        </authorList>
    </citation>
    <scope>NUCLEOTIDE SEQUENCE [LARGE SCALE GENOMIC DNA]</scope>
    <source>
        <strain evidence="2 3">Bp0003</strain>
    </source>
</reference>
<gene>
    <name evidence="2" type="ORF">BPAE_0044g00470</name>
</gene>
<evidence type="ECO:0000313" key="3">
    <source>
        <dbReference type="Proteomes" id="UP000297910"/>
    </source>
</evidence>
<proteinExistence type="predicted"/>
<dbReference type="AlphaFoldDB" id="A0A4Z1FWA3"/>
<feature type="region of interest" description="Disordered" evidence="1">
    <location>
        <begin position="1"/>
        <end position="21"/>
    </location>
</feature>
<feature type="compositionally biased region" description="Low complexity" evidence="1">
    <location>
        <begin position="11"/>
        <end position="21"/>
    </location>
</feature>
<comment type="caution">
    <text evidence="2">The sequence shown here is derived from an EMBL/GenBank/DDBJ whole genome shotgun (WGS) entry which is preliminary data.</text>
</comment>
<feature type="region of interest" description="Disordered" evidence="1">
    <location>
        <begin position="298"/>
        <end position="319"/>
    </location>
</feature>
<dbReference type="Proteomes" id="UP000297910">
    <property type="component" value="Unassembled WGS sequence"/>
</dbReference>
<feature type="compositionally biased region" description="Basic and acidic residues" evidence="1">
    <location>
        <begin position="1"/>
        <end position="10"/>
    </location>
</feature>